<dbReference type="InterPro" id="IPR000648">
    <property type="entry name" value="Oxysterol-bd"/>
</dbReference>
<feature type="domain" description="PH" evidence="1">
    <location>
        <begin position="285"/>
        <end position="385"/>
    </location>
</feature>
<dbReference type="PANTHER" id="PTHR10972:SF148">
    <property type="entry name" value="OXYSTEROL-BINDING PROTEIN 9"/>
    <property type="match status" value="1"/>
</dbReference>
<organism evidence="2 3">
    <name type="scientific">Paramecium primaurelia</name>
    <dbReference type="NCBI Taxonomy" id="5886"/>
    <lineage>
        <taxon>Eukaryota</taxon>
        <taxon>Sar</taxon>
        <taxon>Alveolata</taxon>
        <taxon>Ciliophora</taxon>
        <taxon>Intramacronucleata</taxon>
        <taxon>Oligohymenophorea</taxon>
        <taxon>Peniculida</taxon>
        <taxon>Parameciidae</taxon>
        <taxon>Paramecium</taxon>
    </lineage>
</organism>
<dbReference type="PROSITE" id="PS50003">
    <property type="entry name" value="PH_DOMAIN"/>
    <property type="match status" value="1"/>
</dbReference>
<dbReference type="PANTHER" id="PTHR10972">
    <property type="entry name" value="OXYSTEROL-BINDING PROTEIN-RELATED"/>
    <property type="match status" value="1"/>
</dbReference>
<accession>A0A8S1NB87</accession>
<dbReference type="GO" id="GO:0032934">
    <property type="term" value="F:sterol binding"/>
    <property type="evidence" value="ECO:0007669"/>
    <property type="project" value="TreeGrafter"/>
</dbReference>
<name>A0A8S1NB87_PARPR</name>
<dbReference type="InterPro" id="IPR001849">
    <property type="entry name" value="PH_domain"/>
</dbReference>
<gene>
    <name evidence="2" type="ORF">PPRIM_AZ9-3.1.T0850181</name>
</gene>
<protein>
    <recommendedName>
        <fullName evidence="1">PH domain-containing protein</fullName>
    </recommendedName>
</protein>
<dbReference type="SMART" id="SM00233">
    <property type="entry name" value="PH"/>
    <property type="match status" value="1"/>
</dbReference>
<dbReference type="FunFam" id="2.40.160.120:FF:000028">
    <property type="entry name" value="Oxysterol-binding protein"/>
    <property type="match status" value="1"/>
</dbReference>
<dbReference type="GO" id="GO:0005829">
    <property type="term" value="C:cytosol"/>
    <property type="evidence" value="ECO:0007669"/>
    <property type="project" value="TreeGrafter"/>
</dbReference>
<reference evidence="2" key="1">
    <citation type="submission" date="2021-01" db="EMBL/GenBank/DDBJ databases">
        <authorList>
            <consortium name="Genoscope - CEA"/>
            <person name="William W."/>
        </authorList>
    </citation>
    <scope>NUCLEOTIDE SEQUENCE</scope>
</reference>
<dbReference type="GO" id="GO:0016020">
    <property type="term" value="C:membrane"/>
    <property type="evidence" value="ECO:0007669"/>
    <property type="project" value="TreeGrafter"/>
</dbReference>
<evidence type="ECO:0000259" key="1">
    <source>
        <dbReference type="PROSITE" id="PS50003"/>
    </source>
</evidence>
<dbReference type="Pfam" id="PF00169">
    <property type="entry name" value="PH"/>
    <property type="match status" value="1"/>
</dbReference>
<evidence type="ECO:0000313" key="2">
    <source>
        <dbReference type="EMBL" id="CAD8090267.1"/>
    </source>
</evidence>
<evidence type="ECO:0000313" key="3">
    <source>
        <dbReference type="Proteomes" id="UP000688137"/>
    </source>
</evidence>
<proteinExistence type="predicted"/>
<dbReference type="Proteomes" id="UP000688137">
    <property type="component" value="Unassembled WGS sequence"/>
</dbReference>
<sequence>MKQQYSVILPISAESFQKGSKFVDYLIDFDLSKQNQQKVELVSQSPIVKMYILSNYLPEFMVQLTNQKQIQIQERKTSFENCEQRIFNVVQFQGIEVTLIAKVTQSPNRAAQVIDVVAEELDYFKGYEKDVERKLRDNFGILERNNWQRFCPNIIAINLNVEINIYQYGDESNVIAQFLTEIIRKYILYFYKSMLLTYNVWQGINDSELFRMNKQVLLQQQDIKLNVYQQITTLKDLQKTSYKELKKKYFKHYPNLSQSTFSTPVKQSQVSLTNSQTPTKTPQLQRKKAGMILKRGDGPIDYNWNQRYLVLDGQTLIYFKDRNDKVPRGAINLREAYISPISTLDDREHCFYLEVEAQNNKQFYFSGETLDETQQWYEEISQATTAIVQTEKRPSLVVTNTYLLTDTLPKELSKYKILTTLDDLQQQWQFRKFRNGVKIYESPIQNKNTMNQKLYLLLSILFCFSVYLKPNWLPFLMAFLVAGLSASYFNKQKAQTIRVYGRMVCDIDSTKAFRIIKNLKFKKVLDSNFVQINKIKDNNDIEFAKRAKVHFIIHPIRQKQVVSKPVIIQMNLLRYRFIINNGSSFIVDILTSENNKFNMFEAYEIQRIPKVSGKGLVNYYCEITCQRITTELEKYLYNKAENLSLISQTIDEERFHQFQQSIVSELSSTYIKQKSKSIVGFDEQINSITLLKNGQQLKSKRLEERVPGYRRFKEGGIECFNKEEIKAQDGLVLDLMRSAGRQLFEGRNIISFSLPVRIFEPRSMIERICDYWGFMPIYMEYALGQQDEKERFKLVVTMIIAGLYYGGRQKKPFNPILGETFQGQWQDGSSVSIEHTSHHPPISHFYIEHFRKRYRFFGHFEYQAALRYNAVIGHQVGENVVEFSDGQRITFSMPPVKVSGLIYGARLLEWYGSIKFVDQKNNIICDIKFSEGAGMLIGRNQKPTDYFEGTLFQHNRVVSKVEGSWLESISWDGIKYWDLEKIDPAYIIKSEIPLPSDCRFRTDLIELSNHNLDGAQEEKTRLEIIQRRDRKLRQDYKNTNQK</sequence>
<comment type="caution">
    <text evidence="2">The sequence shown here is derived from an EMBL/GenBank/DDBJ whole genome shotgun (WGS) entry which is preliminary data.</text>
</comment>
<dbReference type="OMA" id="GRMVCDI"/>
<dbReference type="AlphaFoldDB" id="A0A8S1NB87"/>
<keyword evidence="3" id="KW-1185">Reference proteome</keyword>
<dbReference type="EMBL" id="CAJJDM010000088">
    <property type="protein sequence ID" value="CAD8090267.1"/>
    <property type="molecule type" value="Genomic_DNA"/>
</dbReference>
<dbReference type="Pfam" id="PF01237">
    <property type="entry name" value="Oxysterol_BP"/>
    <property type="match status" value="1"/>
</dbReference>